<organism evidence="3 4">
    <name type="scientific">Porphyromonas endodontalis (strain ATCC 35406 / DSM 24491 / JCM 8526 / CCUG 16442 / BCRC 14492 / NCTC 13058 / HG 370)</name>
    <name type="common">Bacteroides endodontalis</name>
    <dbReference type="NCBI Taxonomy" id="553175"/>
    <lineage>
        <taxon>Bacteria</taxon>
        <taxon>Pseudomonadati</taxon>
        <taxon>Bacteroidota</taxon>
        <taxon>Bacteroidia</taxon>
        <taxon>Bacteroidales</taxon>
        <taxon>Porphyromonadaceae</taxon>
        <taxon>Porphyromonas</taxon>
    </lineage>
</organism>
<protein>
    <submittedName>
        <fullName evidence="3">Peptidase, M23 family</fullName>
    </submittedName>
</protein>
<dbReference type="STRING" id="553175.POREN0001_1958"/>
<name>C3JCT8_POREA</name>
<dbReference type="Pfam" id="PF01551">
    <property type="entry name" value="Peptidase_M23"/>
    <property type="match status" value="1"/>
</dbReference>
<dbReference type="AlphaFoldDB" id="C3JCT8"/>
<dbReference type="SMART" id="SM00257">
    <property type="entry name" value="LysM"/>
    <property type="match status" value="1"/>
</dbReference>
<dbReference type="InterPro" id="IPR018392">
    <property type="entry name" value="LysM"/>
</dbReference>
<gene>
    <name evidence="3" type="ORF">POREN0001_1958</name>
</gene>
<dbReference type="GeneID" id="93366267"/>
<dbReference type="InterPro" id="IPR050570">
    <property type="entry name" value="Cell_wall_metabolism_enzyme"/>
</dbReference>
<evidence type="ECO:0000256" key="1">
    <source>
        <dbReference type="SAM" id="MobiDB-lite"/>
    </source>
</evidence>
<dbReference type="InterPro" id="IPR016047">
    <property type="entry name" value="M23ase_b-sheet_dom"/>
</dbReference>
<dbReference type="PANTHER" id="PTHR21666:SF270">
    <property type="entry name" value="MUREIN HYDROLASE ACTIVATOR ENVC"/>
    <property type="match status" value="1"/>
</dbReference>
<dbReference type="Gene3D" id="3.10.350.10">
    <property type="entry name" value="LysM domain"/>
    <property type="match status" value="1"/>
</dbReference>
<feature type="region of interest" description="Disordered" evidence="1">
    <location>
        <begin position="32"/>
        <end position="62"/>
    </location>
</feature>
<dbReference type="MEROPS" id="M23.009"/>
<proteinExistence type="predicted"/>
<dbReference type="SUPFAM" id="SSF54106">
    <property type="entry name" value="LysM domain"/>
    <property type="match status" value="1"/>
</dbReference>
<dbReference type="InterPro" id="IPR036779">
    <property type="entry name" value="LysM_dom_sf"/>
</dbReference>
<accession>C3JCT8</accession>
<dbReference type="EMBL" id="ACNN01000035">
    <property type="protein sequence ID" value="EEN82069.1"/>
    <property type="molecule type" value="Genomic_DNA"/>
</dbReference>
<dbReference type="GO" id="GO:0004222">
    <property type="term" value="F:metalloendopeptidase activity"/>
    <property type="evidence" value="ECO:0007669"/>
    <property type="project" value="TreeGrafter"/>
</dbReference>
<dbReference type="SUPFAM" id="SSF51261">
    <property type="entry name" value="Duplicated hybrid motif"/>
    <property type="match status" value="1"/>
</dbReference>
<dbReference type="Proteomes" id="UP000004295">
    <property type="component" value="Unassembled WGS sequence"/>
</dbReference>
<evidence type="ECO:0000259" key="2">
    <source>
        <dbReference type="PROSITE" id="PS51782"/>
    </source>
</evidence>
<evidence type="ECO:0000313" key="4">
    <source>
        <dbReference type="Proteomes" id="UP000004295"/>
    </source>
</evidence>
<sequence length="357" mass="39452">MKRTKLTAARSLLLVGFVALLSLPLEAYSVDRKKPRKKKSARTTAVATTKSKKGISSQSADSTEMPTLYADGVKGIEKVKAKKNMRELEDAREALEAPAIDLYGVDSWSSYVNPFAGKHSVEIPSSYEINCEGFVMPLSGKVKVTSNYGYRSRFGRNHRGIDLALHTGDTVRATFSGKVRIRDFEGKGFGYYVVIRHPNGLETVYGHLSRQLVQRDQVVKAGDPIGLGGSTGRSTGPHLHLEFRFMGIPINPTQIVDFSLGVLQRDTYVFRRGNTDNSGPSYGELFANNKEKVTEYKQSANSRERAKEKAPQTHRIKEGDSLSSIAKRHGTTVAKLCKLNNMTAKATLRPGKSIRVR</sequence>
<evidence type="ECO:0000313" key="3">
    <source>
        <dbReference type="EMBL" id="EEN82069.1"/>
    </source>
</evidence>
<dbReference type="InterPro" id="IPR011055">
    <property type="entry name" value="Dup_hybrid_motif"/>
</dbReference>
<keyword evidence="4" id="KW-1185">Reference proteome</keyword>
<dbReference type="Gene3D" id="2.70.70.10">
    <property type="entry name" value="Glucose Permease (Domain IIA)"/>
    <property type="match status" value="1"/>
</dbReference>
<dbReference type="CDD" id="cd00118">
    <property type="entry name" value="LysM"/>
    <property type="match status" value="1"/>
</dbReference>
<dbReference type="Pfam" id="PF01476">
    <property type="entry name" value="LysM"/>
    <property type="match status" value="1"/>
</dbReference>
<dbReference type="eggNOG" id="COG0739">
    <property type="taxonomic scope" value="Bacteria"/>
</dbReference>
<feature type="domain" description="LysM" evidence="2">
    <location>
        <begin position="312"/>
        <end position="356"/>
    </location>
</feature>
<dbReference type="CDD" id="cd12797">
    <property type="entry name" value="M23_peptidase"/>
    <property type="match status" value="1"/>
</dbReference>
<dbReference type="PANTHER" id="PTHR21666">
    <property type="entry name" value="PEPTIDASE-RELATED"/>
    <property type="match status" value="1"/>
</dbReference>
<dbReference type="RefSeq" id="WP_004335204.1">
    <property type="nucleotide sequence ID" value="NZ_ACNN01000035.1"/>
</dbReference>
<comment type="caution">
    <text evidence="3">The sequence shown here is derived from an EMBL/GenBank/DDBJ whole genome shotgun (WGS) entry which is preliminary data.</text>
</comment>
<dbReference type="PROSITE" id="PS51782">
    <property type="entry name" value="LYSM"/>
    <property type="match status" value="1"/>
</dbReference>
<feature type="compositionally biased region" description="Polar residues" evidence="1">
    <location>
        <begin position="42"/>
        <end position="62"/>
    </location>
</feature>
<reference evidence="3 4" key="1">
    <citation type="submission" date="2009-04" db="EMBL/GenBank/DDBJ databases">
        <authorList>
            <person name="Sebastian Y."/>
            <person name="Madupu R."/>
            <person name="Durkin A.S."/>
            <person name="Torralba M."/>
            <person name="Methe B."/>
            <person name="Sutton G.G."/>
            <person name="Strausberg R.L."/>
            <person name="Nelson K.E."/>
        </authorList>
    </citation>
    <scope>NUCLEOTIDE SEQUENCE [LARGE SCALE GENOMIC DNA]</scope>
    <source>
        <strain evidence="4">ATCC 35406 / BCRC 14492 / JCM 8526 / NCTC 13058 / HG 370</strain>
    </source>
</reference>